<comment type="similarity">
    <text evidence="2">Belongs to the cytochrome P450 family.</text>
</comment>
<name>A0A1Q3DBK3_CEPFO</name>
<evidence type="ECO:0000256" key="4">
    <source>
        <dbReference type="ARBA" id="ARBA00022723"/>
    </source>
</evidence>
<evidence type="ECO:0000256" key="9">
    <source>
        <dbReference type="SAM" id="Phobius"/>
    </source>
</evidence>
<evidence type="ECO:0000313" key="11">
    <source>
        <dbReference type="Proteomes" id="UP000187406"/>
    </source>
</evidence>
<keyword evidence="5" id="KW-0560">Oxidoreductase</keyword>
<feature type="non-terminal residue" evidence="10">
    <location>
        <position position="1"/>
    </location>
</feature>
<keyword evidence="3 8" id="KW-0349">Heme</keyword>
<dbReference type="PANTHER" id="PTHR47951:SF7">
    <property type="entry name" value="FLAVONOID 3',5'-HYDROXYLASE-LIKE ISOFORM X1"/>
    <property type="match status" value="1"/>
</dbReference>
<dbReference type="InParanoid" id="A0A1Q3DBK3"/>
<evidence type="ECO:0000256" key="3">
    <source>
        <dbReference type="ARBA" id="ARBA00022617"/>
    </source>
</evidence>
<dbReference type="Gene3D" id="1.10.630.10">
    <property type="entry name" value="Cytochrome P450"/>
    <property type="match status" value="1"/>
</dbReference>
<keyword evidence="6 8" id="KW-0408">Iron</keyword>
<dbReference type="InterPro" id="IPR002401">
    <property type="entry name" value="Cyt_P450_E_grp-I"/>
</dbReference>
<dbReference type="PANTHER" id="PTHR47951">
    <property type="entry name" value="OS08G0547900 PROTEIN"/>
    <property type="match status" value="1"/>
</dbReference>
<dbReference type="InterPro" id="IPR036396">
    <property type="entry name" value="Cyt_P450_sf"/>
</dbReference>
<dbReference type="STRING" id="3775.A0A1Q3DBK3"/>
<keyword evidence="9" id="KW-0812">Transmembrane</keyword>
<comment type="cofactor">
    <cofactor evidence="1 8">
        <name>heme</name>
        <dbReference type="ChEBI" id="CHEBI:30413"/>
    </cofactor>
</comment>
<evidence type="ECO:0000313" key="10">
    <source>
        <dbReference type="EMBL" id="GAV89799.1"/>
    </source>
</evidence>
<evidence type="ECO:0000256" key="6">
    <source>
        <dbReference type="ARBA" id="ARBA00023004"/>
    </source>
</evidence>
<dbReference type="GO" id="GO:0005506">
    <property type="term" value="F:iron ion binding"/>
    <property type="evidence" value="ECO:0007669"/>
    <property type="project" value="InterPro"/>
</dbReference>
<keyword evidence="11" id="KW-1185">Reference proteome</keyword>
<dbReference type="EMBL" id="BDDD01005770">
    <property type="protein sequence ID" value="GAV89799.1"/>
    <property type="molecule type" value="Genomic_DNA"/>
</dbReference>
<dbReference type="GO" id="GO:0016705">
    <property type="term" value="F:oxidoreductase activity, acting on paired donors, with incorporation or reduction of molecular oxygen"/>
    <property type="evidence" value="ECO:0007669"/>
    <property type="project" value="InterPro"/>
</dbReference>
<sequence>AMWPWWYHASNKKEITREIITILVTVFALIWFLCIFRKSRKDNVQLPPGPCGLPIVGCLPFLGNNLPHEFTKLAQIYGPIYKLWLGSKLCVVINLSSLMKEVVRDQDKIFSNRDTPVATLISTYGGIDSVFSPYGPHWKKMRKTFVHEILSNASLDACYTFRREEVKKTIRQVYNRNIGMAIDIGELAFLTVTNAVMSMMLGETIQGESRVVGAELRKVIVEHMVILAKPNVTDLFSMLAWFDVQGMERQSKEILQSYDKVFYSAIERHTSTVATKGVGGNEQRKGFLVLLELRDHVDSDSKITITQIKALLVDILVGGTDIVSNTVEWVMAKLIQHPKVMEKVHEELTEVVGLNNIIEEFHLPKLRYLDAVVKETLRLHPPFPLLISRCPSTSCTVGGYTIPKGTTVHLNVGAMHKDPDLWGNPLEFRPERFLNDPNLFDFHGNNLQYLPFGSSRRICAGIPLAEKMLMHVVASLMHSFKWGLPPGQVLDFSDKFGIVVKKKNPSVAIPTPRLSNLELYE</sequence>
<evidence type="ECO:0000256" key="7">
    <source>
        <dbReference type="ARBA" id="ARBA00023033"/>
    </source>
</evidence>
<dbReference type="GO" id="GO:0004497">
    <property type="term" value="F:monooxygenase activity"/>
    <property type="evidence" value="ECO:0007669"/>
    <property type="project" value="UniProtKB-KW"/>
</dbReference>
<evidence type="ECO:0000256" key="5">
    <source>
        <dbReference type="ARBA" id="ARBA00023002"/>
    </source>
</evidence>
<proteinExistence type="inferred from homology"/>
<accession>A0A1Q3DBK3</accession>
<gene>
    <name evidence="10" type="ORF">CFOL_v3_33211</name>
</gene>
<organism evidence="10 11">
    <name type="scientific">Cephalotus follicularis</name>
    <name type="common">Albany pitcher plant</name>
    <dbReference type="NCBI Taxonomy" id="3775"/>
    <lineage>
        <taxon>Eukaryota</taxon>
        <taxon>Viridiplantae</taxon>
        <taxon>Streptophyta</taxon>
        <taxon>Embryophyta</taxon>
        <taxon>Tracheophyta</taxon>
        <taxon>Spermatophyta</taxon>
        <taxon>Magnoliopsida</taxon>
        <taxon>eudicotyledons</taxon>
        <taxon>Gunneridae</taxon>
        <taxon>Pentapetalae</taxon>
        <taxon>rosids</taxon>
        <taxon>fabids</taxon>
        <taxon>Oxalidales</taxon>
        <taxon>Cephalotaceae</taxon>
        <taxon>Cephalotus</taxon>
    </lineage>
</organism>
<evidence type="ECO:0000256" key="2">
    <source>
        <dbReference type="ARBA" id="ARBA00010617"/>
    </source>
</evidence>
<protein>
    <submittedName>
        <fullName evidence="10">p450 domain-containing protein</fullName>
    </submittedName>
</protein>
<feature type="binding site" description="axial binding residue" evidence="8">
    <location>
        <position position="459"/>
    </location>
    <ligand>
        <name>heme</name>
        <dbReference type="ChEBI" id="CHEBI:30413"/>
    </ligand>
    <ligandPart>
        <name>Fe</name>
        <dbReference type="ChEBI" id="CHEBI:18248"/>
    </ligandPart>
</feature>
<evidence type="ECO:0000256" key="1">
    <source>
        <dbReference type="ARBA" id="ARBA00001971"/>
    </source>
</evidence>
<dbReference type="Proteomes" id="UP000187406">
    <property type="component" value="Unassembled WGS sequence"/>
</dbReference>
<dbReference type="GO" id="GO:0020037">
    <property type="term" value="F:heme binding"/>
    <property type="evidence" value="ECO:0007669"/>
    <property type="project" value="InterPro"/>
</dbReference>
<keyword evidence="7" id="KW-0503">Monooxygenase</keyword>
<dbReference type="InterPro" id="IPR001128">
    <property type="entry name" value="Cyt_P450"/>
</dbReference>
<comment type="caution">
    <text evidence="10">The sequence shown here is derived from an EMBL/GenBank/DDBJ whole genome shotgun (WGS) entry which is preliminary data.</text>
</comment>
<evidence type="ECO:0000256" key="8">
    <source>
        <dbReference type="PIRSR" id="PIRSR602401-1"/>
    </source>
</evidence>
<dbReference type="Pfam" id="PF00067">
    <property type="entry name" value="p450"/>
    <property type="match status" value="1"/>
</dbReference>
<keyword evidence="9" id="KW-0472">Membrane</keyword>
<reference evidence="11" key="1">
    <citation type="submission" date="2016-04" db="EMBL/GenBank/DDBJ databases">
        <title>Cephalotus genome sequencing.</title>
        <authorList>
            <person name="Fukushima K."/>
            <person name="Hasebe M."/>
            <person name="Fang X."/>
        </authorList>
    </citation>
    <scope>NUCLEOTIDE SEQUENCE [LARGE SCALE GENOMIC DNA]</scope>
    <source>
        <strain evidence="11">cv. St1</strain>
    </source>
</reference>
<feature type="transmembrane region" description="Helical" evidence="9">
    <location>
        <begin position="15"/>
        <end position="36"/>
    </location>
</feature>
<dbReference type="FunFam" id="1.10.630.10:FF:000126">
    <property type="entry name" value="Predicted protein"/>
    <property type="match status" value="1"/>
</dbReference>
<keyword evidence="9" id="KW-1133">Transmembrane helix</keyword>
<dbReference type="PRINTS" id="PR00463">
    <property type="entry name" value="EP450I"/>
</dbReference>
<dbReference type="AlphaFoldDB" id="A0A1Q3DBK3"/>
<dbReference type="OrthoDB" id="2789670at2759"/>
<dbReference type="SUPFAM" id="SSF48264">
    <property type="entry name" value="Cytochrome P450"/>
    <property type="match status" value="1"/>
</dbReference>
<dbReference type="PRINTS" id="PR00385">
    <property type="entry name" value="P450"/>
</dbReference>
<keyword evidence="4 8" id="KW-0479">Metal-binding</keyword>